<dbReference type="GO" id="GO:0003677">
    <property type="term" value="F:DNA binding"/>
    <property type="evidence" value="ECO:0007669"/>
    <property type="project" value="InterPro"/>
</dbReference>
<feature type="non-terminal residue" evidence="2">
    <location>
        <position position="151"/>
    </location>
</feature>
<dbReference type="RefSeq" id="WP_164337133.1">
    <property type="nucleotide sequence ID" value="NZ_JAAKFZ010000040.1"/>
</dbReference>
<evidence type="ECO:0000256" key="1">
    <source>
        <dbReference type="ARBA" id="ARBA00010657"/>
    </source>
</evidence>
<comment type="caution">
    <text evidence="2">The sequence shown here is derived from an EMBL/GenBank/DDBJ whole genome shotgun (WGS) entry which is preliminary data.</text>
</comment>
<dbReference type="InterPro" id="IPR001668">
    <property type="entry name" value="Mob_Pre"/>
</dbReference>
<dbReference type="Gene3D" id="3.30.930.30">
    <property type="match status" value="1"/>
</dbReference>
<accession>A0A6M1L1P9</accession>
<dbReference type="Proteomes" id="UP000479499">
    <property type="component" value="Unassembled WGS sequence"/>
</dbReference>
<dbReference type="NCBIfam" id="NF041497">
    <property type="entry name" value="MobV"/>
    <property type="match status" value="1"/>
</dbReference>
<organism evidence="2 3">
    <name type="scientific">Streptococcus equi subsp. ruminatorum</name>
    <dbReference type="NCBI Taxonomy" id="254358"/>
    <lineage>
        <taxon>Bacteria</taxon>
        <taxon>Bacillati</taxon>
        <taxon>Bacillota</taxon>
        <taxon>Bacilli</taxon>
        <taxon>Lactobacillales</taxon>
        <taxon>Streptococcaceae</taxon>
        <taxon>Streptococcus</taxon>
    </lineage>
</organism>
<sequence>MSYLVARMQKMKVGNLGGAYRHNERVFENHSNKDIDTSRSHLNYELTDRDRSVSYEKQIKDYVNEKKSSKRAIRKDAVLCDEWIITSDKDFFERLDQEQTRAFFETAKNYFAERYGLENIAYASVHLDESTPHMHMGVVPMVDGKLSSKAV</sequence>
<reference evidence="2 3" key="1">
    <citation type="submission" date="2020-02" db="EMBL/GenBank/DDBJ databases">
        <title>M-like protein SrM is not crucial to the virulence of a novel isolate of Streptococcus equi subsp. ruminatorum from Macaca mulatta.</title>
        <authorList>
            <person name="Guo G."/>
            <person name="Cheng L."/>
            <person name="Zhang W."/>
        </authorList>
    </citation>
    <scope>NUCLEOTIDE SEQUENCE [LARGE SCALE GENOMIC DNA]</scope>
    <source>
        <strain evidence="2 3">FJ1804</strain>
    </source>
</reference>
<dbReference type="GO" id="GO:0006310">
    <property type="term" value="P:DNA recombination"/>
    <property type="evidence" value="ECO:0007669"/>
    <property type="project" value="InterPro"/>
</dbReference>
<name>A0A6M1L1P9_9STRE</name>
<dbReference type="Pfam" id="PF01076">
    <property type="entry name" value="Mob_Pre"/>
    <property type="match status" value="1"/>
</dbReference>
<comment type="similarity">
    <text evidence="1">Belongs to the plasmid mobilization pre family.</text>
</comment>
<evidence type="ECO:0000313" key="3">
    <source>
        <dbReference type="Proteomes" id="UP000479499"/>
    </source>
</evidence>
<dbReference type="AlphaFoldDB" id="A0A6M1L1P9"/>
<evidence type="ECO:0000313" key="2">
    <source>
        <dbReference type="EMBL" id="NGL84994.1"/>
    </source>
</evidence>
<dbReference type="CDD" id="cd17242">
    <property type="entry name" value="MobM_relaxase"/>
    <property type="match status" value="1"/>
</dbReference>
<proteinExistence type="inferred from homology"/>
<dbReference type="EMBL" id="JAAKFZ010000040">
    <property type="protein sequence ID" value="NGL84994.1"/>
    <property type="molecule type" value="Genomic_DNA"/>
</dbReference>
<gene>
    <name evidence="2" type="ORF">G5B50_09560</name>
</gene>
<protein>
    <submittedName>
        <fullName evidence="2">Plasmid recombination protein</fullName>
    </submittedName>
</protein>